<dbReference type="GO" id="GO:0000785">
    <property type="term" value="C:chromatin"/>
    <property type="evidence" value="ECO:0007669"/>
    <property type="project" value="UniProtKB-ARBA"/>
</dbReference>
<sequence>MPLLKRKPFLLAQPPKDLEPHELLFQVRFTKEIFRDYNEYLNRINLYRQRVWTCKVTGKINLTYEEALVSEKRATEKVQQFPKELVVPALRIIQYSMLSLKDLADTISAKLQDHVFVGAELYARKDTSEYLCRIVKVLEEGDTVRYKVAWLDRNKKVVETSFVKREDLIQKKLPFSRNVWKSFIRESTYRSAPWILHEKLAQKHGISTELPQDLRSKVFLQNGLIFCAKKRKKNQEGKNNDLEGKDEHGKSKRKAVELKEDVHPSEEPIKYPIDDLLVQPGADDPVFTDRPVPLRDFNVPMECVGDLLLVWDFCSSFGRLLNLSPYSLEDFENAICHKETNVILLVETHSALMRLLIKDSGQYLLAVQKRNRKIKITLINWTEYLCDLLEIVKIPETGTCTSTIKRGHYGLLDAHAKLGILRELVNHVLETDTFREKLDEFIEQRQALGATKRGEALEEARKKREIKERLKAESDANGAVKSESVESLSANGSPIRQNGDKVKKQNGEVFPSEQDDALGKSESNKSDTASKKMNKKLDVDVKMPTENGKDSSNSESKQSDTLSKKMANRIDIDVKMPTENGKDSSIKEKLKPLKDDLEEGMGRRNKEQRKEYYEREMEKRFVRTSPLGKDKHHNRYWWFRRDGRIFVESPDSKQWGYYGSKEELDALMGSLNCKGVRERALRKQLETYYSRISNELQRRTKDLTHKIALEEAVVRRSTRVRAPPRENPVNAFLRYVNKWKED</sequence>
<evidence type="ECO:0000256" key="1">
    <source>
        <dbReference type="ARBA" id="ARBA00004123"/>
    </source>
</evidence>
<dbReference type="InterPro" id="IPR053271">
    <property type="entry name" value="DDT_domain"/>
</dbReference>
<evidence type="ECO:0000259" key="7">
    <source>
        <dbReference type="PROSITE" id="PS51136"/>
    </source>
</evidence>
<dbReference type="Pfam" id="PF15612">
    <property type="entry name" value="WHIM1"/>
    <property type="match status" value="1"/>
</dbReference>
<feature type="compositionally biased region" description="Polar residues" evidence="5">
    <location>
        <begin position="485"/>
        <end position="496"/>
    </location>
</feature>
<organism evidence="8 9">
    <name type="scientific">Parasponia andersonii</name>
    <name type="common">Sponia andersonii</name>
    <dbReference type="NCBI Taxonomy" id="3476"/>
    <lineage>
        <taxon>Eukaryota</taxon>
        <taxon>Viridiplantae</taxon>
        <taxon>Streptophyta</taxon>
        <taxon>Embryophyta</taxon>
        <taxon>Tracheophyta</taxon>
        <taxon>Spermatophyta</taxon>
        <taxon>Magnoliopsida</taxon>
        <taxon>eudicotyledons</taxon>
        <taxon>Gunneridae</taxon>
        <taxon>Pentapetalae</taxon>
        <taxon>rosids</taxon>
        <taxon>fabids</taxon>
        <taxon>Rosales</taxon>
        <taxon>Cannabaceae</taxon>
        <taxon>Parasponia</taxon>
    </lineage>
</organism>
<protein>
    <submittedName>
        <fullName evidence="8">WSTF/Acf1/Cbp</fullName>
    </submittedName>
</protein>
<dbReference type="AlphaFoldDB" id="A0A2P5BIW2"/>
<comment type="subcellular location">
    <subcellularLocation>
        <location evidence="1 4">Nucleus</location>
    </subcellularLocation>
</comment>
<feature type="region of interest" description="Disordered" evidence="5">
    <location>
        <begin position="236"/>
        <end position="259"/>
    </location>
</feature>
<dbReference type="InterPro" id="IPR028941">
    <property type="entry name" value="WHIM2_dom"/>
</dbReference>
<reference evidence="9" key="1">
    <citation type="submission" date="2016-06" db="EMBL/GenBank/DDBJ databases">
        <title>Parallel loss of symbiosis genes in relatives of nitrogen-fixing non-legume Parasponia.</title>
        <authorList>
            <person name="Van Velzen R."/>
            <person name="Holmer R."/>
            <person name="Bu F."/>
            <person name="Rutten L."/>
            <person name="Van Zeijl A."/>
            <person name="Liu W."/>
            <person name="Santuari L."/>
            <person name="Cao Q."/>
            <person name="Sharma T."/>
            <person name="Shen D."/>
            <person name="Roswanjaya Y."/>
            <person name="Wardhani T."/>
            <person name="Kalhor M.S."/>
            <person name="Jansen J."/>
            <person name="Van den Hoogen J."/>
            <person name="Gungor B."/>
            <person name="Hartog M."/>
            <person name="Hontelez J."/>
            <person name="Verver J."/>
            <person name="Yang W.-C."/>
            <person name="Schijlen E."/>
            <person name="Repin R."/>
            <person name="Schilthuizen M."/>
            <person name="Schranz E."/>
            <person name="Heidstra R."/>
            <person name="Miyata K."/>
            <person name="Fedorova E."/>
            <person name="Kohlen W."/>
            <person name="Bisseling T."/>
            <person name="Smit S."/>
            <person name="Geurts R."/>
        </authorList>
    </citation>
    <scope>NUCLEOTIDE SEQUENCE [LARGE SCALE GENOMIC DNA]</scope>
    <source>
        <strain evidence="9">cv. WU1-14</strain>
    </source>
</reference>
<dbReference type="Pfam" id="PF10537">
    <property type="entry name" value="WAC_Acf1_DNA_bd"/>
    <property type="match status" value="1"/>
</dbReference>
<dbReference type="SMART" id="SM00571">
    <property type="entry name" value="DDT"/>
    <property type="match status" value="1"/>
</dbReference>
<feature type="region of interest" description="Disordered" evidence="5">
    <location>
        <begin position="468"/>
        <end position="586"/>
    </location>
</feature>
<dbReference type="PANTHER" id="PTHR15546">
    <property type="entry name" value="BROMODOMAIN ADJACENT TO ZINC FINGER DOMAIN, 2A"/>
    <property type="match status" value="1"/>
</dbReference>
<evidence type="ECO:0000313" key="9">
    <source>
        <dbReference type="Proteomes" id="UP000237105"/>
    </source>
</evidence>
<feature type="compositionally biased region" description="Polar residues" evidence="5">
    <location>
        <begin position="550"/>
        <end position="561"/>
    </location>
</feature>
<keyword evidence="2" id="KW-0175">Coiled coil</keyword>
<dbReference type="Pfam" id="PF15613">
    <property type="entry name" value="WSD"/>
    <property type="match status" value="1"/>
</dbReference>
<evidence type="ECO:0000256" key="2">
    <source>
        <dbReference type="ARBA" id="ARBA00023054"/>
    </source>
</evidence>
<evidence type="ECO:0000256" key="5">
    <source>
        <dbReference type="SAM" id="MobiDB-lite"/>
    </source>
</evidence>
<evidence type="ECO:0000313" key="8">
    <source>
        <dbReference type="EMBL" id="PON48734.1"/>
    </source>
</evidence>
<feature type="domain" description="WAC" evidence="7">
    <location>
        <begin position="22"/>
        <end position="129"/>
    </location>
</feature>
<dbReference type="PROSITE" id="PS51136">
    <property type="entry name" value="WAC"/>
    <property type="match status" value="1"/>
</dbReference>
<keyword evidence="3 4" id="KW-0539">Nucleus</keyword>
<dbReference type="InterPro" id="IPR028942">
    <property type="entry name" value="WHIM1_dom"/>
</dbReference>
<dbReference type="Pfam" id="PF02791">
    <property type="entry name" value="DDT"/>
    <property type="match status" value="1"/>
</dbReference>
<dbReference type="Proteomes" id="UP000237105">
    <property type="component" value="Unassembled WGS sequence"/>
</dbReference>
<keyword evidence="9" id="KW-1185">Reference proteome</keyword>
<comment type="caution">
    <text evidence="8">The sequence shown here is derived from an EMBL/GenBank/DDBJ whole genome shotgun (WGS) entry which is preliminary data.</text>
</comment>
<dbReference type="GO" id="GO:0005634">
    <property type="term" value="C:nucleus"/>
    <property type="evidence" value="ECO:0007669"/>
    <property type="project" value="UniProtKB-SubCell"/>
</dbReference>
<feature type="compositionally biased region" description="Basic and acidic residues" evidence="5">
    <location>
        <begin position="568"/>
        <end position="586"/>
    </location>
</feature>
<feature type="compositionally biased region" description="Basic and acidic residues" evidence="5">
    <location>
        <begin position="517"/>
        <end position="549"/>
    </location>
</feature>
<dbReference type="PANTHER" id="PTHR15546:SF2">
    <property type="entry name" value="DDT DOMAIN-CONTAINING PROTEIN DDB_G0282237"/>
    <property type="match status" value="1"/>
</dbReference>
<evidence type="ECO:0000256" key="3">
    <source>
        <dbReference type="ARBA" id="ARBA00023242"/>
    </source>
</evidence>
<proteinExistence type="predicted"/>
<gene>
    <name evidence="8" type="ORF">PanWU01x14_234370</name>
</gene>
<evidence type="ECO:0000256" key="4">
    <source>
        <dbReference type="PROSITE-ProRule" id="PRU00475"/>
    </source>
</evidence>
<dbReference type="InterPro" id="IPR018501">
    <property type="entry name" value="DDT_dom"/>
</dbReference>
<dbReference type="STRING" id="3476.A0A2P5BIW2"/>
<accession>A0A2P5BIW2</accession>
<name>A0A2P5BIW2_PARAD</name>
<evidence type="ECO:0000259" key="6">
    <source>
        <dbReference type="PROSITE" id="PS50827"/>
    </source>
</evidence>
<dbReference type="OrthoDB" id="332390at2759"/>
<feature type="domain" description="DDT" evidence="6">
    <location>
        <begin position="301"/>
        <end position="362"/>
    </location>
</feature>
<dbReference type="PROSITE" id="PS50827">
    <property type="entry name" value="DDT"/>
    <property type="match status" value="1"/>
</dbReference>
<dbReference type="InterPro" id="IPR013136">
    <property type="entry name" value="WSTF_Acf1_Cbp146"/>
</dbReference>
<dbReference type="EMBL" id="JXTB01000271">
    <property type="protein sequence ID" value="PON48734.1"/>
    <property type="molecule type" value="Genomic_DNA"/>
</dbReference>